<dbReference type="InterPro" id="IPR041711">
    <property type="entry name" value="Met-tRNA-FMT_N"/>
</dbReference>
<dbReference type="Pfam" id="PF02911">
    <property type="entry name" value="Formyl_trans_C"/>
    <property type="match status" value="1"/>
</dbReference>
<dbReference type="CDD" id="cd08646">
    <property type="entry name" value="FMT_core_Met-tRNA-FMT_N"/>
    <property type="match status" value="1"/>
</dbReference>
<evidence type="ECO:0000256" key="9">
    <source>
        <dbReference type="ARBA" id="ARBA00052555"/>
    </source>
</evidence>
<dbReference type="NCBIfam" id="TIGR00460">
    <property type="entry name" value="fmt"/>
    <property type="match status" value="1"/>
</dbReference>
<keyword evidence="7" id="KW-0809">Transit peptide</keyword>
<dbReference type="Proteomes" id="UP001591681">
    <property type="component" value="Unassembled WGS sequence"/>
</dbReference>
<organism evidence="13 14">
    <name type="scientific">Coilia grayii</name>
    <name type="common">Gray's grenadier anchovy</name>
    <dbReference type="NCBI Taxonomy" id="363190"/>
    <lineage>
        <taxon>Eukaryota</taxon>
        <taxon>Metazoa</taxon>
        <taxon>Chordata</taxon>
        <taxon>Craniata</taxon>
        <taxon>Vertebrata</taxon>
        <taxon>Euteleostomi</taxon>
        <taxon>Actinopterygii</taxon>
        <taxon>Neopterygii</taxon>
        <taxon>Teleostei</taxon>
        <taxon>Clupei</taxon>
        <taxon>Clupeiformes</taxon>
        <taxon>Clupeoidei</taxon>
        <taxon>Engraulidae</taxon>
        <taxon>Coilinae</taxon>
        <taxon>Coilia</taxon>
    </lineage>
</organism>
<dbReference type="SUPFAM" id="SSF50486">
    <property type="entry name" value="FMT C-terminal domain-like"/>
    <property type="match status" value="1"/>
</dbReference>
<dbReference type="PANTHER" id="PTHR11138:SF5">
    <property type="entry name" value="METHIONYL-TRNA FORMYLTRANSFERASE, MITOCHONDRIAL"/>
    <property type="match status" value="1"/>
</dbReference>
<gene>
    <name evidence="13" type="ORF">ACEWY4_026550</name>
</gene>
<comment type="catalytic activity">
    <reaction evidence="9">
        <text>L-methionyl-tRNA(fMet) + (6R)-10-formyltetrahydrofolate = N-formyl-L-methionyl-tRNA(fMet) + (6S)-5,6,7,8-tetrahydrofolate + H(+)</text>
        <dbReference type="Rhea" id="RHEA:24380"/>
        <dbReference type="Rhea" id="RHEA-COMP:9952"/>
        <dbReference type="Rhea" id="RHEA-COMP:9953"/>
        <dbReference type="ChEBI" id="CHEBI:15378"/>
        <dbReference type="ChEBI" id="CHEBI:57453"/>
        <dbReference type="ChEBI" id="CHEBI:78530"/>
        <dbReference type="ChEBI" id="CHEBI:78844"/>
        <dbReference type="ChEBI" id="CHEBI:195366"/>
        <dbReference type="EC" id="2.1.2.9"/>
    </reaction>
    <physiologicalReaction direction="left-to-right" evidence="9">
        <dbReference type="Rhea" id="RHEA:24381"/>
    </physiologicalReaction>
</comment>
<evidence type="ECO:0000256" key="7">
    <source>
        <dbReference type="ARBA" id="ARBA00022946"/>
    </source>
</evidence>
<sequence length="397" mass="44587">MWTLNYCNARATGFRILHSIYISNSCKRLLEHRTGGVYYCSQQVQPYRHIASKPPWRVLFFGSDDFAVESLKLLHSSSLESSERVVDTLEVVTLTNSAPVWRYAHRHHLKVHDWPNIDVQGRFDVGVVVSFGCLLKESLIKQLPHGILNVHPSLLPRWRGPAPVFHTVLQGDRLTGVSIMQIRPLRFDVGPILHQEVCEVPHRCTSDELGHTLAAVGARLLMDTLRNLPERISKRREQAKEGASFAPKITVSMSWLVWEEQTCVQIDRLYRAIGSRIPLRTLWMGRTVKLLDHVGKCNISLTGSPSSVPGSICFQKETNTLAVRCQDGWVGFKTVKLKKRLSAADFYNGYLHQNILGKSPMATDCVFHSVRGGPGAVGSHTHVSQTTDVYLMSTTSC</sequence>
<dbReference type="EC" id="2.1.2.9" evidence="3"/>
<comment type="caution">
    <text evidence="13">The sequence shown here is derived from an EMBL/GenBank/DDBJ whole genome shotgun (WGS) entry which is preliminary data.</text>
</comment>
<dbReference type="AlphaFoldDB" id="A0ABD1ISW5"/>
<evidence type="ECO:0000313" key="13">
    <source>
        <dbReference type="EMBL" id="KAL2077046.1"/>
    </source>
</evidence>
<dbReference type="FunFam" id="3.40.50.12230:FF:000003">
    <property type="entry name" value="methionyl-tRNA formyltransferase, mitochondrial"/>
    <property type="match status" value="1"/>
</dbReference>
<dbReference type="InterPro" id="IPR036477">
    <property type="entry name" value="Formyl_transf_N_sf"/>
</dbReference>
<dbReference type="InterPro" id="IPR011034">
    <property type="entry name" value="Formyl_transferase-like_C_sf"/>
</dbReference>
<dbReference type="Pfam" id="PF00551">
    <property type="entry name" value="Formyl_trans_N"/>
    <property type="match status" value="1"/>
</dbReference>
<comment type="function">
    <text evidence="10">Methionyl-tRNA formyltransferase that formylates methionyl-tRNA in mitochondria and is crucial for translation initiation.</text>
</comment>
<feature type="domain" description="Formyl transferase N-terminal" evidence="11">
    <location>
        <begin position="123"/>
        <end position="224"/>
    </location>
</feature>
<proteinExistence type="inferred from homology"/>
<keyword evidence="8" id="KW-0496">Mitochondrion</keyword>
<accession>A0ABD1ISW5</accession>
<protein>
    <recommendedName>
        <fullName evidence="4">Methionyl-tRNA formyltransferase, mitochondrial</fullName>
        <ecNumber evidence="3">2.1.2.9</ecNumber>
    </recommendedName>
</protein>
<evidence type="ECO:0000256" key="5">
    <source>
        <dbReference type="ARBA" id="ARBA00022679"/>
    </source>
</evidence>
<dbReference type="InterPro" id="IPR005794">
    <property type="entry name" value="Fmt"/>
</dbReference>
<name>A0ABD1ISW5_9TELE</name>
<evidence type="ECO:0000256" key="4">
    <source>
        <dbReference type="ARBA" id="ARBA00014185"/>
    </source>
</evidence>
<evidence type="ECO:0000256" key="10">
    <source>
        <dbReference type="ARBA" id="ARBA00057846"/>
    </source>
</evidence>
<evidence type="ECO:0000259" key="11">
    <source>
        <dbReference type="Pfam" id="PF00551"/>
    </source>
</evidence>
<keyword evidence="14" id="KW-1185">Reference proteome</keyword>
<evidence type="ECO:0000256" key="3">
    <source>
        <dbReference type="ARBA" id="ARBA00012261"/>
    </source>
</evidence>
<evidence type="ECO:0000256" key="8">
    <source>
        <dbReference type="ARBA" id="ARBA00023128"/>
    </source>
</evidence>
<evidence type="ECO:0000256" key="2">
    <source>
        <dbReference type="ARBA" id="ARBA00010699"/>
    </source>
</evidence>
<keyword evidence="5" id="KW-0808">Transferase</keyword>
<comment type="similarity">
    <text evidence="2">Belongs to the Fmt family.</text>
</comment>
<evidence type="ECO:0000313" key="14">
    <source>
        <dbReference type="Proteomes" id="UP001591681"/>
    </source>
</evidence>
<dbReference type="SUPFAM" id="SSF53328">
    <property type="entry name" value="Formyltransferase"/>
    <property type="match status" value="1"/>
</dbReference>
<keyword evidence="6" id="KW-0648">Protein biosynthesis</keyword>
<comment type="subcellular location">
    <subcellularLocation>
        <location evidence="1">Mitochondrion</location>
    </subcellularLocation>
</comment>
<dbReference type="GO" id="GO:0004479">
    <property type="term" value="F:methionyl-tRNA formyltransferase activity"/>
    <property type="evidence" value="ECO:0007669"/>
    <property type="project" value="UniProtKB-EC"/>
</dbReference>
<dbReference type="Gene3D" id="3.40.50.12230">
    <property type="match status" value="1"/>
</dbReference>
<dbReference type="InterPro" id="IPR002376">
    <property type="entry name" value="Formyl_transf_N"/>
</dbReference>
<dbReference type="EMBL" id="JBHFQA010000024">
    <property type="protein sequence ID" value="KAL2077046.1"/>
    <property type="molecule type" value="Genomic_DNA"/>
</dbReference>
<dbReference type="GO" id="GO:0005739">
    <property type="term" value="C:mitochondrion"/>
    <property type="evidence" value="ECO:0007669"/>
    <property type="project" value="UniProtKB-SubCell"/>
</dbReference>
<evidence type="ECO:0000256" key="1">
    <source>
        <dbReference type="ARBA" id="ARBA00004173"/>
    </source>
</evidence>
<dbReference type="InterPro" id="IPR005793">
    <property type="entry name" value="Formyl_trans_C"/>
</dbReference>
<feature type="domain" description="Formyl transferase C-terminal" evidence="12">
    <location>
        <begin position="248"/>
        <end position="350"/>
    </location>
</feature>
<dbReference type="PANTHER" id="PTHR11138">
    <property type="entry name" value="METHIONYL-TRNA FORMYLTRANSFERASE"/>
    <property type="match status" value="1"/>
</dbReference>
<evidence type="ECO:0000259" key="12">
    <source>
        <dbReference type="Pfam" id="PF02911"/>
    </source>
</evidence>
<reference evidence="13 14" key="1">
    <citation type="submission" date="2024-09" db="EMBL/GenBank/DDBJ databases">
        <title>A chromosome-level genome assembly of Gray's grenadier anchovy, Coilia grayii.</title>
        <authorList>
            <person name="Fu Z."/>
        </authorList>
    </citation>
    <scope>NUCLEOTIDE SEQUENCE [LARGE SCALE GENOMIC DNA]</scope>
    <source>
        <strain evidence="13">G4</strain>
        <tissue evidence="13">Muscle</tissue>
    </source>
</reference>
<evidence type="ECO:0000256" key="6">
    <source>
        <dbReference type="ARBA" id="ARBA00022917"/>
    </source>
</evidence>